<sequence length="73" mass="7949">METLVEKIQVEVDAAALAEAAKELGTGTNEETVSTAIREAVARARRLKALDELSANAQAGEFDELLDKSNYRR</sequence>
<keyword evidence="2" id="KW-1185">Reference proteome</keyword>
<comment type="caution">
    <text evidence="1">The sequence shown here is derived from an EMBL/GenBank/DDBJ whole genome shotgun (WGS) entry which is preliminary data.</text>
</comment>
<protein>
    <submittedName>
        <fullName evidence="1">DUF2191 domain-containing protein</fullName>
    </submittedName>
</protein>
<organism evidence="1 2">
    <name type="scientific">Paractinoplanes aksuensis</name>
    <dbReference type="NCBI Taxonomy" id="2939490"/>
    <lineage>
        <taxon>Bacteria</taxon>
        <taxon>Bacillati</taxon>
        <taxon>Actinomycetota</taxon>
        <taxon>Actinomycetes</taxon>
        <taxon>Micromonosporales</taxon>
        <taxon>Micromonosporaceae</taxon>
        <taxon>Paractinoplanes</taxon>
    </lineage>
</organism>
<dbReference type="Proteomes" id="UP001523369">
    <property type="component" value="Unassembled WGS sequence"/>
</dbReference>
<reference evidence="1 2" key="1">
    <citation type="submission" date="2022-06" db="EMBL/GenBank/DDBJ databases">
        <title>New Species of the Genus Actinoplanes, ActinopZanes ferrugineus.</title>
        <authorList>
            <person name="Ding P."/>
        </authorList>
    </citation>
    <scope>NUCLEOTIDE SEQUENCE [LARGE SCALE GENOMIC DNA]</scope>
    <source>
        <strain evidence="1 2">TRM88003</strain>
    </source>
</reference>
<evidence type="ECO:0000313" key="2">
    <source>
        <dbReference type="Proteomes" id="UP001523369"/>
    </source>
</evidence>
<evidence type="ECO:0000313" key="1">
    <source>
        <dbReference type="EMBL" id="MCO8277864.1"/>
    </source>
</evidence>
<gene>
    <name evidence="1" type="ORF">M1L60_45565</name>
</gene>
<name>A0ABT1E410_9ACTN</name>
<accession>A0ABT1E410</accession>
<proteinExistence type="predicted"/>
<dbReference type="EMBL" id="JAMYJR010000067">
    <property type="protein sequence ID" value="MCO8277864.1"/>
    <property type="molecule type" value="Genomic_DNA"/>
</dbReference>
<dbReference type="RefSeq" id="WP_253243870.1">
    <property type="nucleotide sequence ID" value="NZ_JAMYJR010000067.1"/>
</dbReference>